<dbReference type="InterPro" id="IPR044822">
    <property type="entry name" value="Myb_DNA-bind_4"/>
</dbReference>
<dbReference type="PROSITE" id="PS50090">
    <property type="entry name" value="MYB_LIKE"/>
    <property type="match status" value="1"/>
</dbReference>
<comment type="caution">
    <text evidence="3">The sequence shown here is derived from an EMBL/GenBank/DDBJ whole genome shotgun (WGS) entry which is preliminary data.</text>
</comment>
<organism evidence="3 4">
    <name type="scientific">Rubus argutus</name>
    <name type="common">Southern blackberry</name>
    <dbReference type="NCBI Taxonomy" id="59490"/>
    <lineage>
        <taxon>Eukaryota</taxon>
        <taxon>Viridiplantae</taxon>
        <taxon>Streptophyta</taxon>
        <taxon>Embryophyta</taxon>
        <taxon>Tracheophyta</taxon>
        <taxon>Spermatophyta</taxon>
        <taxon>Magnoliopsida</taxon>
        <taxon>eudicotyledons</taxon>
        <taxon>Gunneridae</taxon>
        <taxon>Pentapetalae</taxon>
        <taxon>rosids</taxon>
        <taxon>fabids</taxon>
        <taxon>Rosales</taxon>
        <taxon>Rosaceae</taxon>
        <taxon>Rosoideae</taxon>
        <taxon>Rosoideae incertae sedis</taxon>
        <taxon>Rubus</taxon>
    </lineage>
</organism>
<reference evidence="3 4" key="1">
    <citation type="journal article" date="2023" name="G3 (Bethesda)">
        <title>A chromosome-length genome assembly and annotation of blackberry (Rubus argutus, cv. 'Hillquist').</title>
        <authorList>
            <person name="Bruna T."/>
            <person name="Aryal R."/>
            <person name="Dudchenko O."/>
            <person name="Sargent D.J."/>
            <person name="Mead D."/>
            <person name="Buti M."/>
            <person name="Cavallini A."/>
            <person name="Hytonen T."/>
            <person name="Andres J."/>
            <person name="Pham M."/>
            <person name="Weisz D."/>
            <person name="Mascagni F."/>
            <person name="Usai G."/>
            <person name="Natali L."/>
            <person name="Bassil N."/>
            <person name="Fernandez G.E."/>
            <person name="Lomsadze A."/>
            <person name="Armour M."/>
            <person name="Olukolu B."/>
            <person name="Poorten T."/>
            <person name="Britton C."/>
            <person name="Davik J."/>
            <person name="Ashrafi H."/>
            <person name="Aiden E.L."/>
            <person name="Borodovsky M."/>
            <person name="Worthington M."/>
        </authorList>
    </citation>
    <scope>NUCLEOTIDE SEQUENCE [LARGE SCALE GENOMIC DNA]</scope>
    <source>
        <strain evidence="3">PI 553951</strain>
    </source>
</reference>
<dbReference type="PANTHER" id="PTHR47211:SF3">
    <property type="entry name" value="TRIHELIX TRANSCRIPTION FACTOR ASR3-LIKE"/>
    <property type="match status" value="1"/>
</dbReference>
<dbReference type="InterPro" id="IPR001005">
    <property type="entry name" value="SANT/Myb"/>
</dbReference>
<feature type="region of interest" description="Disordered" evidence="1">
    <location>
        <begin position="1"/>
        <end position="36"/>
    </location>
</feature>
<feature type="compositionally biased region" description="Polar residues" evidence="1">
    <location>
        <begin position="238"/>
        <end position="255"/>
    </location>
</feature>
<dbReference type="Pfam" id="PF13837">
    <property type="entry name" value="Myb_DNA-bind_4"/>
    <property type="match status" value="1"/>
</dbReference>
<protein>
    <recommendedName>
        <fullName evidence="2">Myb-like domain-containing protein</fullName>
    </recommendedName>
</protein>
<dbReference type="AlphaFoldDB" id="A0AAW1WNQ5"/>
<evidence type="ECO:0000313" key="4">
    <source>
        <dbReference type="Proteomes" id="UP001457282"/>
    </source>
</evidence>
<proteinExistence type="predicted"/>
<name>A0AAW1WNQ5_RUBAR</name>
<evidence type="ECO:0000256" key="1">
    <source>
        <dbReference type="SAM" id="MobiDB-lite"/>
    </source>
</evidence>
<sequence length="346" mass="39336">MALDSNKHKDGGSPPEQVEKLQVPSGYSEERPKTIRHPRWTRHETLVLIEGKKVIENGIQYQKGRRSIAALGSEPVEPKWDLVSSFCRQRGVSRGPVQCRKRWSNLLVDFKKIRNWESQIKGEAESFWVMRNDLRRDKKLPGFFDREVYNVLDGKTVTTIAAFPLAFMCPVPLNSRRMDDGAEEAAAEEEAEEEEEEEEPEKCFNNSRNDSIENGLFSDFEESGQEETAINSKREQKGTGSPTKTFTTPVSTPGTVQKKRGLGSDTWRECVPQGKQKQRRLDGSEDNCSDQLIRVLEKNSNMLNAQLEAHNKNCQLDRDQNKEQSDNLLAAIKNVTDALVRIADKL</sequence>
<keyword evidence="4" id="KW-1185">Reference proteome</keyword>
<feature type="compositionally biased region" description="Acidic residues" evidence="1">
    <location>
        <begin position="181"/>
        <end position="200"/>
    </location>
</feature>
<evidence type="ECO:0000313" key="3">
    <source>
        <dbReference type="EMBL" id="KAK9926540.1"/>
    </source>
</evidence>
<dbReference type="EMBL" id="JBEDUW010000005">
    <property type="protein sequence ID" value="KAK9926540.1"/>
    <property type="molecule type" value="Genomic_DNA"/>
</dbReference>
<gene>
    <name evidence="3" type="ORF">M0R45_023765</name>
</gene>
<feature type="compositionally biased region" description="Basic and acidic residues" evidence="1">
    <location>
        <begin position="1"/>
        <end position="11"/>
    </location>
</feature>
<evidence type="ECO:0000259" key="2">
    <source>
        <dbReference type="PROSITE" id="PS50090"/>
    </source>
</evidence>
<dbReference type="PANTHER" id="PTHR47211">
    <property type="entry name" value="TRIHELIX TRANSCRIPTION FACTOR ASR3"/>
    <property type="match status" value="1"/>
</dbReference>
<dbReference type="Gene3D" id="1.10.10.60">
    <property type="entry name" value="Homeodomain-like"/>
    <property type="match status" value="1"/>
</dbReference>
<feature type="domain" description="Myb-like" evidence="2">
    <location>
        <begin position="39"/>
        <end position="107"/>
    </location>
</feature>
<accession>A0AAW1WNQ5</accession>
<dbReference type="Proteomes" id="UP001457282">
    <property type="component" value="Unassembled WGS sequence"/>
</dbReference>
<feature type="region of interest" description="Disordered" evidence="1">
    <location>
        <begin position="178"/>
        <end position="285"/>
    </location>
</feature>